<proteinExistence type="inferred from homology"/>
<keyword evidence="3" id="KW-0812">Transmembrane</keyword>
<dbReference type="EMBL" id="CP014699">
    <property type="protein sequence ID" value="AND80017.1"/>
    <property type="molecule type" value="Genomic_DNA"/>
</dbReference>
<accession>A0A172Q9C1</accession>
<keyword evidence="3" id="KW-1133">Transmembrane helix</keyword>
<gene>
    <name evidence="4" type="ORF">A0O21_08380</name>
</gene>
<dbReference type="AlphaFoldDB" id="A0A172Q9C1"/>
<reference evidence="4 5" key="1">
    <citation type="journal article" date="2016" name="Int. J. Syst. Evol. Microbiol.">
        <title>Streptococcuspantholopis sp. nov., isolated from faeces of the Tibetan antelope (Pantholops hodgsonii).</title>
        <authorList>
            <person name="Bai X."/>
            <person name="Xiong Y."/>
            <person name="Lu S."/>
            <person name="Jin D."/>
            <person name="Lai X."/>
            <person name="Yang J."/>
            <person name="Niu L."/>
            <person name="Hu S."/>
            <person name="Meng X."/>
            <person name="Pu J."/>
            <person name="Ye C."/>
            <person name="Xu J."/>
        </authorList>
    </citation>
    <scope>NUCLEOTIDE SEQUENCE [LARGE SCALE GENOMIC DNA]</scope>
    <source>
        <strain evidence="4 5">TA 26</strain>
    </source>
</reference>
<feature type="region of interest" description="Disordered" evidence="2">
    <location>
        <begin position="381"/>
        <end position="410"/>
    </location>
</feature>
<dbReference type="InterPro" id="IPR018778">
    <property type="entry name" value="T7SS_EssB"/>
</dbReference>
<name>A0A172Q9C1_9STRE</name>
<organism evidence="4 5">
    <name type="scientific">Streptococcus pantholopis</name>
    <dbReference type="NCBI Taxonomy" id="1811193"/>
    <lineage>
        <taxon>Bacteria</taxon>
        <taxon>Bacillati</taxon>
        <taxon>Bacillota</taxon>
        <taxon>Bacilli</taxon>
        <taxon>Lactobacillales</taxon>
        <taxon>Streptococcaceae</taxon>
        <taxon>Streptococcus</taxon>
    </lineage>
</organism>
<dbReference type="NCBIfam" id="TIGR03926">
    <property type="entry name" value="T7_EssB"/>
    <property type="match status" value="1"/>
</dbReference>
<keyword evidence="3" id="KW-0472">Membrane</keyword>
<dbReference type="InterPro" id="IPR042565">
    <property type="entry name" value="T7SS_EssB_C"/>
</dbReference>
<dbReference type="STRING" id="1811193.A0O21_08380"/>
<evidence type="ECO:0000256" key="1">
    <source>
        <dbReference type="ARBA" id="ARBA00010163"/>
    </source>
</evidence>
<dbReference type="Pfam" id="PF10140">
    <property type="entry name" value="YukC"/>
    <property type="match status" value="1"/>
</dbReference>
<keyword evidence="5" id="KW-1185">Reference proteome</keyword>
<evidence type="ECO:0000256" key="3">
    <source>
        <dbReference type="SAM" id="Phobius"/>
    </source>
</evidence>
<feature type="transmembrane region" description="Helical" evidence="3">
    <location>
        <begin position="220"/>
        <end position="240"/>
    </location>
</feature>
<dbReference type="Gene3D" id="1.10.510.10">
    <property type="entry name" value="Transferase(Phosphotransferase) domain 1"/>
    <property type="match status" value="1"/>
</dbReference>
<dbReference type="RefSeq" id="WP_067064215.1">
    <property type="nucleotide sequence ID" value="NZ_CP014699.1"/>
</dbReference>
<dbReference type="KEGG" id="spat:A0O21_08380"/>
<protein>
    <submittedName>
        <fullName evidence="4">Type VII secretion protein EssB</fullName>
    </submittedName>
</protein>
<evidence type="ECO:0000256" key="2">
    <source>
        <dbReference type="SAM" id="MobiDB-lite"/>
    </source>
</evidence>
<dbReference type="OrthoDB" id="4975281at2"/>
<reference evidence="5" key="2">
    <citation type="submission" date="2016-03" db="EMBL/GenBank/DDBJ databases">
        <title>Streptococcus antelopensis sp. nov., isolated from the feces of the Tibetan antelope (Pantholops hodgsonii) in Hoh Xil National Nature Reserve, Qinghai, China.</title>
        <authorList>
            <person name="Bai X."/>
        </authorList>
    </citation>
    <scope>NUCLEOTIDE SEQUENCE [LARGE SCALE GENOMIC DNA]</scope>
    <source>
        <strain evidence="5">TA 26</strain>
    </source>
</reference>
<evidence type="ECO:0000313" key="4">
    <source>
        <dbReference type="EMBL" id="AND80017.1"/>
    </source>
</evidence>
<comment type="similarity">
    <text evidence="1">Belongs to the EssB family.</text>
</comment>
<dbReference type="Gene3D" id="1.25.40.680">
    <property type="entry name" value="Type VII secretion system EssB, C-terminal-like domain"/>
    <property type="match status" value="1"/>
</dbReference>
<sequence length="410" mass="47460">MREVHLDFLEQAFIYHKDDSQWQLTLKRSDVASQTLEELVLLDLHHPLFLEQTTVFDDDDITFTYALPKDGLSYEAVKKRLMSERLRLALNLLDLEQALSLPVTFFLHPENLFITKDQQLKIAYRGLPEIMVPSQMDRPDFVKQAKCFIISLFTEHDFLALYNGALDVVELPDFLKALRPLQTVAELRSELETSYRQRLQQEGESLVLVNKSRHKLYKYASIWLTAGLIMLLLPLAYLVFVRNPFKEKMLEADTAFIKLDYSGVIDKLKDVDLGSLPYTQKYELAYAYIQVLKLSDDQRQIILNNVSLKSDELYLDYWIESGRERNDEAIDIAKRLDDSDLIIYGLVQKIQEVRNDDSLSGSEREEELGTLQSEYEKYWEDRQTSLNDGDDAKAAASEQDSSQTAASKEE</sequence>
<feature type="compositionally biased region" description="Polar residues" evidence="2">
    <location>
        <begin position="398"/>
        <end position="410"/>
    </location>
</feature>
<dbReference type="Proteomes" id="UP000077317">
    <property type="component" value="Chromosome"/>
</dbReference>
<evidence type="ECO:0000313" key="5">
    <source>
        <dbReference type="Proteomes" id="UP000077317"/>
    </source>
</evidence>